<dbReference type="EMBL" id="QUSF01000008">
    <property type="protein sequence ID" value="RLW06870.1"/>
    <property type="molecule type" value="Genomic_DNA"/>
</dbReference>
<evidence type="ECO:0008006" key="8">
    <source>
        <dbReference type="Google" id="ProtNLM"/>
    </source>
</evidence>
<proteinExistence type="predicted"/>
<feature type="coiled-coil region" evidence="1">
    <location>
        <begin position="2099"/>
        <end position="2333"/>
    </location>
</feature>
<dbReference type="Proteomes" id="UP000276834">
    <property type="component" value="Unassembled WGS sequence"/>
</dbReference>
<feature type="coiled-coil region" evidence="1">
    <location>
        <begin position="892"/>
        <end position="978"/>
    </location>
</feature>
<feature type="domain" description="Centromere protein Cenp-F leucine-rich repeat-containing" evidence="3">
    <location>
        <begin position="1887"/>
        <end position="2025"/>
    </location>
</feature>
<feature type="domain" description="Kinetochore protein Cenp-F/LEK1 Rb protein-binding" evidence="5">
    <location>
        <begin position="2783"/>
        <end position="2827"/>
    </location>
</feature>
<feature type="region of interest" description="Disordered" evidence="2">
    <location>
        <begin position="211"/>
        <end position="242"/>
    </location>
</feature>
<evidence type="ECO:0000313" key="6">
    <source>
        <dbReference type="EMBL" id="RLW06870.1"/>
    </source>
</evidence>
<evidence type="ECO:0000259" key="4">
    <source>
        <dbReference type="Pfam" id="PF10481"/>
    </source>
</evidence>
<dbReference type="GO" id="GO:0042803">
    <property type="term" value="F:protein homodimerization activity"/>
    <property type="evidence" value="ECO:0007669"/>
    <property type="project" value="InterPro"/>
</dbReference>
<dbReference type="GO" id="GO:0008017">
    <property type="term" value="F:microtubule binding"/>
    <property type="evidence" value="ECO:0007669"/>
    <property type="project" value="InterPro"/>
</dbReference>
<keyword evidence="1" id="KW-0175">Coiled coil</keyword>
<dbReference type="GO" id="GO:0051310">
    <property type="term" value="P:metaphase chromosome alignment"/>
    <property type="evidence" value="ECO:0007669"/>
    <property type="project" value="TreeGrafter"/>
</dbReference>
<feature type="coiled-coil region" evidence="1">
    <location>
        <begin position="162"/>
        <end position="189"/>
    </location>
</feature>
<dbReference type="Gene3D" id="1.10.287.1490">
    <property type="match status" value="1"/>
</dbReference>
<feature type="region of interest" description="Disordered" evidence="2">
    <location>
        <begin position="2825"/>
        <end position="2846"/>
    </location>
</feature>
<accession>A0A3L8SQT3</accession>
<dbReference type="OrthoDB" id="10255522at2759"/>
<feature type="compositionally biased region" description="Polar residues" evidence="2">
    <location>
        <begin position="211"/>
        <end position="221"/>
    </location>
</feature>
<protein>
    <recommendedName>
        <fullName evidence="8">Centromere protein F</fullName>
    </recommendedName>
</protein>
<dbReference type="GO" id="GO:0070840">
    <property type="term" value="F:dynein complex binding"/>
    <property type="evidence" value="ECO:0007669"/>
    <property type="project" value="InterPro"/>
</dbReference>
<dbReference type="Pfam" id="PF10473">
    <property type="entry name" value="CENP-F_leu_zip"/>
    <property type="match status" value="2"/>
</dbReference>
<feature type="domain" description="Centromere protein Cenp-F N-terminal" evidence="4">
    <location>
        <begin position="1"/>
        <end position="296"/>
    </location>
</feature>
<gene>
    <name evidence="6" type="ORF">DV515_00004022</name>
</gene>
<feature type="coiled-coil region" evidence="1">
    <location>
        <begin position="1285"/>
        <end position="1312"/>
    </location>
</feature>
<dbReference type="SUPFAM" id="SSF57997">
    <property type="entry name" value="Tropomyosin"/>
    <property type="match status" value="1"/>
</dbReference>
<feature type="coiled-coil region" evidence="1">
    <location>
        <begin position="814"/>
        <end position="855"/>
    </location>
</feature>
<dbReference type="GO" id="GO:0000278">
    <property type="term" value="P:mitotic cell cycle"/>
    <property type="evidence" value="ECO:0007669"/>
    <property type="project" value="TreeGrafter"/>
</dbReference>
<dbReference type="GO" id="GO:0010389">
    <property type="term" value="P:regulation of G2/M transition of mitotic cell cycle"/>
    <property type="evidence" value="ECO:0007669"/>
    <property type="project" value="TreeGrafter"/>
</dbReference>
<feature type="region of interest" description="Disordered" evidence="2">
    <location>
        <begin position="2711"/>
        <end position="2788"/>
    </location>
</feature>
<feature type="compositionally biased region" description="Polar residues" evidence="2">
    <location>
        <begin position="2711"/>
        <end position="2726"/>
    </location>
</feature>
<dbReference type="Pfam" id="PF10490">
    <property type="entry name" value="CENP-F_C_Rb_bdg"/>
    <property type="match status" value="1"/>
</dbReference>
<dbReference type="PANTHER" id="PTHR18874:SF10">
    <property type="entry name" value="CENTROMERE PROTEIN F"/>
    <property type="match status" value="1"/>
</dbReference>
<feature type="compositionally biased region" description="Basic and acidic residues" evidence="2">
    <location>
        <begin position="647"/>
        <end position="667"/>
    </location>
</feature>
<feature type="coiled-coil region" evidence="1">
    <location>
        <begin position="1163"/>
        <end position="1239"/>
    </location>
</feature>
<keyword evidence="7" id="KW-1185">Reference proteome</keyword>
<evidence type="ECO:0000259" key="3">
    <source>
        <dbReference type="Pfam" id="PF10473"/>
    </source>
</evidence>
<dbReference type="Gene3D" id="1.10.287.2610">
    <property type="match status" value="1"/>
</dbReference>
<dbReference type="InterPro" id="IPR018463">
    <property type="entry name" value="Centromere_CenpF_N"/>
</dbReference>
<dbReference type="GO" id="GO:0000775">
    <property type="term" value="C:chromosome, centromeric region"/>
    <property type="evidence" value="ECO:0007669"/>
    <property type="project" value="InterPro"/>
</dbReference>
<dbReference type="PANTHER" id="PTHR18874">
    <property type="entry name" value="CMF/LEK/CENP CELL DIVISION-RELATED"/>
    <property type="match status" value="1"/>
</dbReference>
<evidence type="ECO:0000256" key="1">
    <source>
        <dbReference type="SAM" id="Coils"/>
    </source>
</evidence>
<dbReference type="GO" id="GO:0000922">
    <property type="term" value="C:spindle pole"/>
    <property type="evidence" value="ECO:0007669"/>
    <property type="project" value="TreeGrafter"/>
</dbReference>
<name>A0A3L8SQT3_CHLGU</name>
<dbReference type="Pfam" id="PF10481">
    <property type="entry name" value="CENP-F_N"/>
    <property type="match status" value="1"/>
</dbReference>
<feature type="compositionally biased region" description="Basic and acidic residues" evidence="2">
    <location>
        <begin position="2749"/>
        <end position="2760"/>
    </location>
</feature>
<evidence type="ECO:0000259" key="5">
    <source>
        <dbReference type="Pfam" id="PF10490"/>
    </source>
</evidence>
<feature type="coiled-coil region" evidence="1">
    <location>
        <begin position="1011"/>
        <end position="1104"/>
    </location>
</feature>
<sequence length="2883" mass="332396">MSWAVEEWKEGLSPRILQKIHELESQVDKLKKERQQRQYQLETLEAALQKQKQKVESEKNESAILKRENQSLMELCDNLEKAKQKISHDLQVKESQVNIQSGQLNSCKKDIERLEQELKRCKCELERSQQTLTAGDVSFSATPQRSFTAPLTPVQSNNDAKFEELEEKYKKKVQENKELELQLRTIQLKKINQPHPQSSLSHREIARHQASSSVFSWQQEKTPCRNPETPARGSSAASSFPWDKDTNSSILSEKNEFDNSFAENSNSSLMIQLRAQNQELNSIIKDLEQQLQAQEKLKRSHMNKHQETELELDRLKLELTEKDKTLNKTRDKLTQTSTQLDQATTQVQTLEQKVKRLSEELNCQRQNAESARQSLEQKIKAKEKEYQQELSCQQRALQALDQQCNQIRSKLNQELQQAKNDFNALQAEFDKVMAAKQRLEHDTNDLAHKLCRAEQTLSAAQAREADLTRSFQEVKQEKNLLNCQLERKSKDIHQLEEELNVIKQSLKQSQNFAEEMKNKNAVLEVELKLLKEKFKRQESSLSLENLKIALDDMEKQRESAQGLLKEKDNHIKEQDCKISKMEGESEALQRLLGLKQKECEELQKEATVFSQWKNETENLINKLKSEKEGMLAHINDLESSLQSQQSKNHEHSEKLRMMQTESDRKSTEIRELKDMLECKSAELEEQKKAFDELKQKAECSDKKYCKEIENMSCKVFQLTNQVAEVEEKLQLAASQGLQREQCYQNLLGEYEKICCLVKAKDTSEMTENGEVNVQSRQDKTPLENMQFAATNSNTGVLDHACAGAVLEMGKTKDLANLQEQISFLESSLVAQKQLNSNQQQQYEGLLQTKSETEQRLFAVEQMYKSFMTETEQHIGNLQADISAHQELVEKTSAILEEKDMQLQTVNERLENQQAELQNLKITNKLLEDSLRQLKLMSETWDSEKKDMSSMICSYSKKISELTEENTALRDLSSALKQEQITLLETNKNIYDSLKEREEIISEMSGKYEEERQHIESRTEEIKTELEVLQEKYKSVEEENGKIMNILREQTTELDEKKAKLEQEKQVLSENKDIIHQLIASEEIKKDLVNEIQQLQSEFSNIQHVPSMELDCLSQERLNVRTTQYTVQEKCGFVFPEKEQLGKELPVKNEPLMCSVNCEQRHCSEQLRKSMEEKDIELNKYQVKFELLQMDFEDSELSLKNCRLEVMQLETALKGMEVELEKSVREKERLQQELLSVKELKTADSSLKILEEDGHSLDYNYSDISQDCGKRGIDGSPSSALLASSLQATINQLSKLEEMCERLQNENTALASGFKDAKMNGITGINKEEEETDDIMNADNNLKPEKSVLADELMDQSDNSDLRMCSDNKEVSFRLKECSSSDYEDLKLSSKEVKVHFAEVREKLLTFQDEHLKLYEQHCSMSSKICELQSCIEILKAENSSLSASQSSAHVDSVQVSLSSSRDDTLPKLDETKAMDSSSDLSANPYLLEVSEVVNYHNSASCKWTEEINQTDSSVEVISEDATEVLVEKCHNDHNLDSVRKLRSITPRKSNLENRIEELQMLCQTYEKAIKVLEDQFHVQENMKNEEIQELKEVILSERKEIDHLKQQNLSEKEEWQQKLNNVTMEMECKLAAERKQTQNLSLELEAARLQLQVLDLSSHSLLCTDIENNIEQENNIPYKLRVPVENSALKDNKIIPTEKIAAGDASVCENETETAETRLMQDYTGKISGEHGPSDHASVLSFSNSRVLSTGYLCENQITTEMLWEEAKQQTAKNLKLINEIEKDHVDLKIRVEQSNSEMNFQEAQIISNNSAFAGLEEDTVAVKEENCGINEKHRSVSVNKQESSLHVVSPEKEPENLKSELEICKVRLPNAADMFNVEMTKRAGQEQFLSAENEQKCPKSEQVNIDNHALFIEHDIEMLQAKCQQLEREREVNLKTISSFQEHLVSVTAERNYIGQELRILSESKKELDQKYQKLQEKLKELELTKMDSTEFIRRLEHEVTTQANLLEAAKSDANQLSNEKESLLQRLQSLENDAVSFTIEREKFQNEAADSKKEKELIARELGTMQHKLGSSEMENSKLSKSLEGLLMEKGELATRLSAAQKEADQLRCGIEKLKVKIESDEKKKRHIAEKLRDNERKVDSLQDKIERLERELEMSEKNLEDTVIELETAKAEAETLATEMEEMTEKLKCSNLQIDVLTSQKECLAKDLKEMQERFLELESSNLTTAKQLEEKEEEKLQIRDEFENTVALLRSQLKDMSEKLMFSCKEEADAKAKEQVLIDQVAHLEQDKIMLLQECQEIKNENIKLDQAREVLVQELMDCKQKLDEKVQENGAFEKQVKETEALSLQLTHMQHELGCWHQEKERLQNLIAELKLKEQHFSDGETSPDILNVLKMSYKDLEKELESTLCEKNTLCKKVNELAESQTELQVKLCDTEQKIAKLQEERNKLAEEMQCVQEHSEKNKIQLHLITSEKNKLARCLEVVQNQLQEKEHEIKREISEYKDRLLQAEKEHQDALTEANQKNEVEIEACHEKISSLEHFISSQKLEIEDLKSNKEQLNNSLKEANQSLGKLLKTKADNSNIIIQLKKENEYAHSKVQMWMKSCKQLEQEKEMLQKQLAEHDELLKKENLTMAKHNKEDADDNAITEEIKLKLEELQESMEVKTKEANENLEKYCCLIVKYHKLEEENEMLKTQVSLLSAQLKQRASDAVSTPLLNSEKSLTQKSKHSVKDKRSDEDTTKLSSKRQRCEDSRKDNGEPRSPAPETSLKKKRKCDISQKMQARDNTDCELDGLPEIVKKGFADIPSGKVSPYILRRTTLHLRSSPRLASSSEKRPLPTQDSQKCRPDHLGEHCCLTPGGSKPQKQWLAAALLQITLHFDNS</sequence>
<feature type="coiled-coil region" evidence="1">
    <location>
        <begin position="1910"/>
        <end position="2063"/>
    </location>
</feature>
<dbReference type="STRING" id="44316.ENSEGOP00005003046"/>
<evidence type="ECO:0000256" key="2">
    <source>
        <dbReference type="SAM" id="MobiDB-lite"/>
    </source>
</evidence>
<feature type="coiled-coil region" evidence="1">
    <location>
        <begin position="1548"/>
        <end position="1652"/>
    </location>
</feature>
<comment type="caution">
    <text evidence="6">The sequence shown here is derived from an EMBL/GenBank/DDBJ whole genome shotgun (WGS) entry which is preliminary data.</text>
</comment>
<feature type="coiled-coil region" evidence="1">
    <location>
        <begin position="2358"/>
        <end position="2704"/>
    </location>
</feature>
<reference evidence="6 7" key="1">
    <citation type="journal article" date="2018" name="Proc. R. Soc. B">
        <title>A non-coding region near Follistatin controls head colour polymorphism in the Gouldian finch.</title>
        <authorList>
            <person name="Toomey M.B."/>
            <person name="Marques C.I."/>
            <person name="Andrade P."/>
            <person name="Araujo P.M."/>
            <person name="Sabatino S."/>
            <person name="Gazda M.A."/>
            <person name="Afonso S."/>
            <person name="Lopes R.J."/>
            <person name="Corbo J.C."/>
            <person name="Carneiro M."/>
        </authorList>
    </citation>
    <scope>NUCLEOTIDE SEQUENCE [LARGE SCALE GENOMIC DNA]</scope>
    <source>
        <strain evidence="6">Red01</strain>
        <tissue evidence="6">Muscle</tissue>
    </source>
</reference>
<evidence type="ECO:0000313" key="7">
    <source>
        <dbReference type="Proteomes" id="UP000276834"/>
    </source>
</evidence>
<dbReference type="GO" id="GO:0005634">
    <property type="term" value="C:nucleus"/>
    <property type="evidence" value="ECO:0007669"/>
    <property type="project" value="TreeGrafter"/>
</dbReference>
<dbReference type="InterPro" id="IPR043513">
    <property type="entry name" value="Cenp-F"/>
</dbReference>
<feature type="region of interest" description="Disordered" evidence="2">
    <location>
        <begin position="639"/>
        <end position="667"/>
    </location>
</feature>
<dbReference type="InterPro" id="IPR018302">
    <property type="entry name" value="CenpF/LEK1_Rb-prot-bd"/>
</dbReference>
<feature type="coiled-coil region" evidence="1">
    <location>
        <begin position="13"/>
        <end position="131"/>
    </location>
</feature>
<feature type="domain" description="Centromere protein Cenp-F leucine-rich repeat-containing" evidence="3">
    <location>
        <begin position="2123"/>
        <end position="2262"/>
    </location>
</feature>
<dbReference type="InterPro" id="IPR019513">
    <property type="entry name" value="Centromere_CenpF_leu-rich_rpt"/>
</dbReference>
<organism evidence="6 7">
    <name type="scientific">Chloebia gouldiae</name>
    <name type="common">Gouldian finch</name>
    <name type="synonym">Erythrura gouldiae</name>
    <dbReference type="NCBI Taxonomy" id="44316"/>
    <lineage>
        <taxon>Eukaryota</taxon>
        <taxon>Metazoa</taxon>
        <taxon>Chordata</taxon>
        <taxon>Craniata</taxon>
        <taxon>Vertebrata</taxon>
        <taxon>Euteleostomi</taxon>
        <taxon>Archelosauria</taxon>
        <taxon>Archosauria</taxon>
        <taxon>Dinosauria</taxon>
        <taxon>Saurischia</taxon>
        <taxon>Theropoda</taxon>
        <taxon>Coelurosauria</taxon>
        <taxon>Aves</taxon>
        <taxon>Neognathae</taxon>
        <taxon>Neoaves</taxon>
        <taxon>Telluraves</taxon>
        <taxon>Australaves</taxon>
        <taxon>Passeriformes</taxon>
        <taxon>Passeroidea</taxon>
        <taxon>Passeridae</taxon>
        <taxon>Chloebia</taxon>
    </lineage>
</organism>